<keyword evidence="5" id="KW-0067">ATP-binding</keyword>
<keyword evidence="2" id="KW-0808">Transferase</keyword>
<keyword evidence="3" id="KW-0547">Nucleotide-binding</keyword>
<evidence type="ECO:0000313" key="7">
    <source>
        <dbReference type="EMBL" id="BBA41990.1"/>
    </source>
</evidence>
<evidence type="ECO:0000256" key="1">
    <source>
        <dbReference type="ARBA" id="ARBA00010688"/>
    </source>
</evidence>
<dbReference type="Gene3D" id="3.40.1190.20">
    <property type="match status" value="1"/>
</dbReference>
<name>A0A250LBN8_9BURK</name>
<dbReference type="CDD" id="cd01167">
    <property type="entry name" value="bac_FRK"/>
    <property type="match status" value="1"/>
</dbReference>
<comment type="similarity">
    <text evidence="1">Belongs to the carbohydrate kinase PfkB family.</text>
</comment>
<dbReference type="InterPro" id="IPR050306">
    <property type="entry name" value="PfkB_Carbo_kinase"/>
</dbReference>
<dbReference type="EMBL" id="AP018358">
    <property type="protein sequence ID" value="BBA41990.1"/>
    <property type="molecule type" value="Genomic_DNA"/>
</dbReference>
<dbReference type="GO" id="GO:0005524">
    <property type="term" value="F:ATP binding"/>
    <property type="evidence" value="ECO:0007669"/>
    <property type="project" value="UniProtKB-KW"/>
</dbReference>
<dbReference type="Pfam" id="PF00294">
    <property type="entry name" value="PfkB"/>
    <property type="match status" value="1"/>
</dbReference>
<dbReference type="InterPro" id="IPR029056">
    <property type="entry name" value="Ribokinase-like"/>
</dbReference>
<dbReference type="PANTHER" id="PTHR43085:SF1">
    <property type="entry name" value="PSEUDOURIDINE KINASE-RELATED"/>
    <property type="match status" value="1"/>
</dbReference>
<reference evidence="7" key="2">
    <citation type="journal article" date="2017" name="Genome Announc.">
        <title>High-Quality Draft Genome Sequence of Burkholderia contaminans CH-1, a Gram-Negative Bacterium That Metabolizes 2-Azahypoxanthine, a Plant Growth-Regulating Compound.</title>
        <authorList>
            <person name="Choi J.-H."/>
            <person name="Sugiura H."/>
            <person name="Moriuchi R."/>
            <person name="Kawagishi H."/>
            <person name="Dohra H."/>
        </authorList>
    </citation>
    <scope>NUCLEOTIDE SEQUENCE</scope>
    <source>
        <strain evidence="7">CH-1</strain>
    </source>
</reference>
<accession>A0A250LBN8</accession>
<evidence type="ECO:0000256" key="2">
    <source>
        <dbReference type="ARBA" id="ARBA00022679"/>
    </source>
</evidence>
<protein>
    <submittedName>
        <fullName evidence="7">Fructokinase</fullName>
    </submittedName>
</protein>
<evidence type="ECO:0000259" key="6">
    <source>
        <dbReference type="Pfam" id="PF00294"/>
    </source>
</evidence>
<gene>
    <name evidence="7" type="ORF">BCCH1_44600</name>
</gene>
<dbReference type="InterPro" id="IPR011611">
    <property type="entry name" value="PfkB_dom"/>
</dbReference>
<sequence length="345" mass="36543">MVSGRVAARDGPHCPSFQINRCIAAHTTAAQGFDMTTTFPRLIVFGEALTDFIRDDAQHWHSVAGGSCWNVARVGARLGVPTAFAGTVSRDTFGDELMRKSADAGLDPRFIRQVDRAPLLAMVVSKQPPHYFFIGENSADLAFDPADLPAGALDAAEIVHVGSLGVVREPLASRLIEVAQAARAAGKRISFDPNFRAPMAAPSYRDTLRRLAGLADWIKVSDEDLRGLFPELDEAAALAQLRAWAPDAAMLVTRGASGMQLLHRDIVLFQPAFPTEVADTVGCGDASIGGWLASQLARPDASLAEHLRYAAACAAVACAHAGAYAPTAAEVTAMIDRSADAVVSP</sequence>
<dbReference type="PANTHER" id="PTHR43085">
    <property type="entry name" value="HEXOKINASE FAMILY MEMBER"/>
    <property type="match status" value="1"/>
</dbReference>
<evidence type="ECO:0000256" key="4">
    <source>
        <dbReference type="ARBA" id="ARBA00022777"/>
    </source>
</evidence>
<organism evidence="7">
    <name type="scientific">Burkholderia contaminans</name>
    <dbReference type="NCBI Taxonomy" id="488447"/>
    <lineage>
        <taxon>Bacteria</taxon>
        <taxon>Pseudomonadati</taxon>
        <taxon>Pseudomonadota</taxon>
        <taxon>Betaproteobacteria</taxon>
        <taxon>Burkholderiales</taxon>
        <taxon>Burkholderiaceae</taxon>
        <taxon>Burkholderia</taxon>
        <taxon>Burkholderia cepacia complex</taxon>
    </lineage>
</organism>
<feature type="domain" description="Carbohydrate kinase PfkB" evidence="6">
    <location>
        <begin position="42"/>
        <end position="326"/>
    </location>
</feature>
<dbReference type="GO" id="GO:0016301">
    <property type="term" value="F:kinase activity"/>
    <property type="evidence" value="ECO:0007669"/>
    <property type="project" value="UniProtKB-KW"/>
</dbReference>
<reference evidence="7" key="1">
    <citation type="journal article" date="2016" name="Biosci. Biotechnol. Biochem.">
        <title>Bioconversion of AHX to AOH by resting cells of Burkholderia contaminans CH-1.</title>
        <authorList>
            <person name="Choi J.H."/>
            <person name="Kikuchi A."/>
            <person name="Pumkaeo P."/>
            <person name="Hirai H."/>
            <person name="Tokuyama S."/>
            <person name="Kawagishi H."/>
        </authorList>
    </citation>
    <scope>NUCLEOTIDE SEQUENCE</scope>
    <source>
        <strain evidence="7">CH-1</strain>
    </source>
</reference>
<evidence type="ECO:0000256" key="5">
    <source>
        <dbReference type="ARBA" id="ARBA00022840"/>
    </source>
</evidence>
<dbReference type="AlphaFoldDB" id="A0A250LBN8"/>
<proteinExistence type="inferred from homology"/>
<evidence type="ECO:0000256" key="3">
    <source>
        <dbReference type="ARBA" id="ARBA00022741"/>
    </source>
</evidence>
<keyword evidence="4 7" id="KW-0418">Kinase</keyword>
<dbReference type="SUPFAM" id="SSF53613">
    <property type="entry name" value="Ribokinase-like"/>
    <property type="match status" value="1"/>
</dbReference>